<name>A0ABT8D5K6_9RHOB</name>
<feature type="domain" description="Guanylate cyclase" evidence="1">
    <location>
        <begin position="1"/>
        <end position="123"/>
    </location>
</feature>
<accession>A0ABT8D5K6</accession>
<dbReference type="InterPro" id="IPR050697">
    <property type="entry name" value="Adenylyl/Guanylyl_Cyclase_3/4"/>
</dbReference>
<gene>
    <name evidence="2" type="ORF">QWZ10_07125</name>
</gene>
<dbReference type="InterPro" id="IPR029787">
    <property type="entry name" value="Nucleotide_cyclase"/>
</dbReference>
<dbReference type="Pfam" id="PF00211">
    <property type="entry name" value="Guanylate_cyc"/>
    <property type="match status" value="1"/>
</dbReference>
<protein>
    <submittedName>
        <fullName evidence="2">Adenylate/guanylate cyclase domain-containing protein</fullName>
        <ecNumber evidence="2">4.6.1.-</ecNumber>
    </submittedName>
</protein>
<dbReference type="PANTHER" id="PTHR43081">
    <property type="entry name" value="ADENYLATE CYCLASE, TERMINAL-DIFFERENTIATION SPECIFIC-RELATED"/>
    <property type="match status" value="1"/>
</dbReference>
<dbReference type="SUPFAM" id="SSF55073">
    <property type="entry name" value="Nucleotide cyclase"/>
    <property type="match status" value="1"/>
</dbReference>
<dbReference type="GO" id="GO:0016829">
    <property type="term" value="F:lyase activity"/>
    <property type="evidence" value="ECO:0007669"/>
    <property type="project" value="UniProtKB-KW"/>
</dbReference>
<sequence>MRGFTTLSETLDPTTLTALLNGLLTPMTDVLLEQEATIDKYIGDAIMAFWNAPLAIADHPRKACLAALGMIAAVERMGRETGRDIRVGIGLHSGPACVGNLGSIRRFSYSAIGDSVNLCARIEGLTKQYGIAIAVSETTRAAAPELAFIEIDRVSVVGRKKPVTIYALLGDAEAAKDAGFRAGQSAFAAFLMHYRARNFSSALKLLTDSELSSDRRLSGVYRLYQERIADLVGGPLDEFERDEDGNWNGVYYARSK</sequence>
<reference evidence="3" key="1">
    <citation type="journal article" date="2019" name="Int. J. Syst. Evol. Microbiol.">
        <title>The Global Catalogue of Microorganisms (GCM) 10K type strain sequencing project: providing services to taxonomists for standard genome sequencing and annotation.</title>
        <authorList>
            <consortium name="The Broad Institute Genomics Platform"/>
            <consortium name="The Broad Institute Genome Sequencing Center for Infectious Disease"/>
            <person name="Wu L."/>
            <person name="Ma J."/>
        </authorList>
    </citation>
    <scope>NUCLEOTIDE SEQUENCE [LARGE SCALE GENOMIC DNA]</scope>
    <source>
        <strain evidence="3">CECT 8482</strain>
    </source>
</reference>
<evidence type="ECO:0000259" key="1">
    <source>
        <dbReference type="PROSITE" id="PS50125"/>
    </source>
</evidence>
<dbReference type="Gene3D" id="3.30.70.1230">
    <property type="entry name" value="Nucleotide cyclase"/>
    <property type="match status" value="1"/>
</dbReference>
<dbReference type="Proteomes" id="UP001243846">
    <property type="component" value="Unassembled WGS sequence"/>
</dbReference>
<keyword evidence="3" id="KW-1185">Reference proteome</keyword>
<proteinExistence type="predicted"/>
<dbReference type="PANTHER" id="PTHR43081:SF1">
    <property type="entry name" value="ADENYLATE CYCLASE, TERMINAL-DIFFERENTIATION SPECIFIC"/>
    <property type="match status" value="1"/>
</dbReference>
<dbReference type="EC" id="4.6.1.-" evidence="2"/>
<dbReference type="PROSITE" id="PS50125">
    <property type="entry name" value="GUANYLATE_CYCLASE_2"/>
    <property type="match status" value="1"/>
</dbReference>
<comment type="caution">
    <text evidence="2">The sequence shown here is derived from an EMBL/GenBank/DDBJ whole genome shotgun (WGS) entry which is preliminary data.</text>
</comment>
<evidence type="ECO:0000313" key="2">
    <source>
        <dbReference type="EMBL" id="MDN3711656.1"/>
    </source>
</evidence>
<dbReference type="SMART" id="SM00044">
    <property type="entry name" value="CYCc"/>
    <property type="match status" value="1"/>
</dbReference>
<evidence type="ECO:0000313" key="3">
    <source>
        <dbReference type="Proteomes" id="UP001243846"/>
    </source>
</evidence>
<keyword evidence="2" id="KW-0456">Lyase</keyword>
<organism evidence="2 3">
    <name type="scientific">Paracoccus cavernae</name>
    <dbReference type="NCBI Taxonomy" id="1571207"/>
    <lineage>
        <taxon>Bacteria</taxon>
        <taxon>Pseudomonadati</taxon>
        <taxon>Pseudomonadota</taxon>
        <taxon>Alphaproteobacteria</taxon>
        <taxon>Rhodobacterales</taxon>
        <taxon>Paracoccaceae</taxon>
        <taxon>Paracoccus</taxon>
    </lineage>
</organism>
<dbReference type="EMBL" id="JAUFRC010000001">
    <property type="protein sequence ID" value="MDN3711656.1"/>
    <property type="molecule type" value="Genomic_DNA"/>
</dbReference>
<dbReference type="CDD" id="cd07302">
    <property type="entry name" value="CHD"/>
    <property type="match status" value="1"/>
</dbReference>
<dbReference type="InterPro" id="IPR001054">
    <property type="entry name" value="A/G_cyclase"/>
</dbReference>